<dbReference type="GO" id="GO:0005886">
    <property type="term" value="C:plasma membrane"/>
    <property type="evidence" value="ECO:0007669"/>
    <property type="project" value="InterPro"/>
</dbReference>
<evidence type="ECO:0000256" key="3">
    <source>
        <dbReference type="ARBA" id="ARBA00022989"/>
    </source>
</evidence>
<evidence type="ECO:0000256" key="4">
    <source>
        <dbReference type="ARBA" id="ARBA00023136"/>
    </source>
</evidence>
<feature type="chain" id="PRO_5013209710" description="Translocation and assembly module TamB C-terminal domain-containing protein" evidence="6">
    <location>
        <begin position="22"/>
        <end position="1255"/>
    </location>
</feature>
<dbReference type="Pfam" id="PF04357">
    <property type="entry name" value="TamB"/>
    <property type="match status" value="1"/>
</dbReference>
<sequence>MRILFLCVALIWSVFSPVAGVAQTNEDDRSYITGLIEDAINNDELTVRLINFRGALSSQATADAITIADPDGVWLRMEDLVFQWDRSALLRGRVEVETLSAGVIELIRLPSTPPGDDMPTAEATPFSLPDLPVSVEISDVRADEIILTEALLGERVRARFEGNLTLKDGVGAATVLLERIDQKTGLFDIDARFESETRQLALMVLAEEGRNGIAARLINLPDRPAVRLTVDGDAPLDNFVGDIALATDGQDRITGTVQLSTPTGTLDQAFKLDLSGDLRPMLADQYDPFFGAETVLQVEGTRFGAGGLRLSDLTVSSQQLDLQGAVELDPANWPERIELRGRLGTDDGSRVLLPLSGTPTEVAGVTLNVQYDKADGDAWTGAFDVTSLRRNGLSIDALALSGGGIIQQGAGIDRGRFTTDLSYAARGLDLNDAALNEAIGADIEGTIKLGRLEGEPFVLEGLTLSGAGIDATARAFIEGPDERFATRADLEVTADDFSRFAALTGLDLRGMGQIALEGTAQPFDGIFDLAIDARTTDLALGIEQADALLEGLTRVQLDVARGTQGITVRRIDIAGDAVTGTGQAMLSSTGATATFQAQIDDLARVVTDLSGPAVIEAEVATDEAGVITLSTDLTAPQASATLNGTARPVEGGYDLEGATDLSVTNVRAYGNLVGQTLRGGVGADITGSFNTATGVASADVDVRTQDIGIGSAPVDRILAGLGRISANVSRSDEGQLRLDALDAVFPNLTVRGDVVTSGADTTADITARLRDVALLVSDFSGPLTADISARQTASGWVVSGDADGPAGTSARASGTVANSGTLDLDISGSAPLALANLYIAPRQINGRATFDLSVNGPPALSSVRGPVRISDARFSAPTFGQALENLGGTLTLAGGTLRVDLAAQSSAGGDLSVTGPVDLSAPFQAGLRVNLADIVLRDPNLYRTTADGSISVDGPLAGGARIAGRIDLGAAEVQVPTTGSSALGSLPEVTHLGPRTDVRATLDRAGVGVSPPSQTGTTSRGPSYGMDLEIRAPSQIFVRGRGLDAELGGSLRLGGTTSNIIPIGRFDLVRGRLSILGQRFELDEGFAQLQGDFSPFLRLVARTEAQTGTIVNIVVEGEPDDIDVRFESTPELPQDEVLAQLLFGRDLTSISPLQAVQLASAVATLAGSGNGGGVINSFRQDLDLDDLDIITDEDGNAAVRAGKYISDNVYTDVTVGAGGTSEINLNIDIDRNFTARGTVASDGETSVGIFFERDY</sequence>
<dbReference type="GO" id="GO:0097347">
    <property type="term" value="C:TAM protein secretion complex"/>
    <property type="evidence" value="ECO:0007669"/>
    <property type="project" value="TreeGrafter"/>
</dbReference>
<dbReference type="Proteomes" id="UP000193623">
    <property type="component" value="Unassembled WGS sequence"/>
</dbReference>
<dbReference type="PANTHER" id="PTHR36985">
    <property type="entry name" value="TRANSLOCATION AND ASSEMBLY MODULE SUBUNIT TAMB"/>
    <property type="match status" value="1"/>
</dbReference>
<dbReference type="GO" id="GO:0009306">
    <property type="term" value="P:protein secretion"/>
    <property type="evidence" value="ECO:0007669"/>
    <property type="project" value="InterPro"/>
</dbReference>
<reference evidence="8 9" key="1">
    <citation type="submission" date="2017-03" db="EMBL/GenBank/DDBJ databases">
        <authorList>
            <person name="Afonso C.L."/>
            <person name="Miller P.J."/>
            <person name="Scott M.A."/>
            <person name="Spackman E."/>
            <person name="Goraichik I."/>
            <person name="Dimitrov K.M."/>
            <person name="Suarez D.L."/>
            <person name="Swayne D.E."/>
        </authorList>
    </citation>
    <scope>NUCLEOTIDE SEQUENCE [LARGE SCALE GENOMIC DNA]</scope>
    <source>
        <strain evidence="8 9">CECT 8397</strain>
    </source>
</reference>
<proteinExistence type="predicted"/>
<keyword evidence="4" id="KW-0472">Membrane</keyword>
<evidence type="ECO:0000259" key="7">
    <source>
        <dbReference type="Pfam" id="PF04357"/>
    </source>
</evidence>
<dbReference type="PANTHER" id="PTHR36985:SF1">
    <property type="entry name" value="TRANSLOCATION AND ASSEMBLY MODULE SUBUNIT TAMB"/>
    <property type="match status" value="1"/>
</dbReference>
<evidence type="ECO:0000313" key="9">
    <source>
        <dbReference type="Proteomes" id="UP000193623"/>
    </source>
</evidence>
<organism evidence="8 9">
    <name type="scientific">Pseudooctadecabacter jejudonensis</name>
    <dbReference type="NCBI Taxonomy" id="1391910"/>
    <lineage>
        <taxon>Bacteria</taxon>
        <taxon>Pseudomonadati</taxon>
        <taxon>Pseudomonadota</taxon>
        <taxon>Alphaproteobacteria</taxon>
        <taxon>Rhodobacterales</taxon>
        <taxon>Paracoccaceae</taxon>
        <taxon>Pseudooctadecabacter</taxon>
    </lineage>
</organism>
<gene>
    <name evidence="8" type="ORF">PSJ8397_02258</name>
</gene>
<evidence type="ECO:0000256" key="2">
    <source>
        <dbReference type="ARBA" id="ARBA00022692"/>
    </source>
</evidence>
<feature type="signal peptide" evidence="6">
    <location>
        <begin position="1"/>
        <end position="21"/>
    </location>
</feature>
<dbReference type="OrthoDB" id="7784409at2"/>
<evidence type="ECO:0000256" key="6">
    <source>
        <dbReference type="SAM" id="SignalP"/>
    </source>
</evidence>
<keyword evidence="6" id="KW-0732">Signal</keyword>
<evidence type="ECO:0000256" key="5">
    <source>
        <dbReference type="SAM" id="MobiDB-lite"/>
    </source>
</evidence>
<keyword evidence="2" id="KW-0812">Transmembrane</keyword>
<dbReference type="EMBL" id="FWFT01000003">
    <property type="protein sequence ID" value="SLN43805.1"/>
    <property type="molecule type" value="Genomic_DNA"/>
</dbReference>
<feature type="region of interest" description="Disordered" evidence="5">
    <location>
        <begin position="1005"/>
        <end position="1025"/>
    </location>
</feature>
<comment type="subcellular location">
    <subcellularLocation>
        <location evidence="1">Membrane</location>
        <topology evidence="1">Single-pass membrane protein</topology>
    </subcellularLocation>
</comment>
<evidence type="ECO:0000313" key="8">
    <source>
        <dbReference type="EMBL" id="SLN43805.1"/>
    </source>
</evidence>
<protein>
    <recommendedName>
        <fullName evidence="7">Translocation and assembly module TamB C-terminal domain-containing protein</fullName>
    </recommendedName>
</protein>
<dbReference type="AlphaFoldDB" id="A0A1Y5SM02"/>
<feature type="domain" description="Translocation and assembly module TamB C-terminal" evidence="7">
    <location>
        <begin position="901"/>
        <end position="1255"/>
    </location>
</feature>
<keyword evidence="3" id="KW-1133">Transmembrane helix</keyword>
<feature type="compositionally biased region" description="Polar residues" evidence="5">
    <location>
        <begin position="1011"/>
        <end position="1021"/>
    </location>
</feature>
<accession>A0A1Y5SM02</accession>
<name>A0A1Y5SM02_9RHOB</name>
<evidence type="ECO:0000256" key="1">
    <source>
        <dbReference type="ARBA" id="ARBA00004167"/>
    </source>
</evidence>
<dbReference type="RefSeq" id="WP_085864661.1">
    <property type="nucleotide sequence ID" value="NZ_FWFT01000003.1"/>
</dbReference>
<dbReference type="InterPro" id="IPR007452">
    <property type="entry name" value="TamB_C"/>
</dbReference>
<keyword evidence="9" id="KW-1185">Reference proteome</keyword>